<evidence type="ECO:0000256" key="11">
    <source>
        <dbReference type="ARBA" id="ARBA00022777"/>
    </source>
</evidence>
<dbReference type="GO" id="GO:0005886">
    <property type="term" value="C:plasma membrane"/>
    <property type="evidence" value="ECO:0007669"/>
    <property type="project" value="UniProtKB-SubCell"/>
</dbReference>
<dbReference type="CDD" id="cd16922">
    <property type="entry name" value="HATPase_EvgS-ArcB-TorS-like"/>
    <property type="match status" value="1"/>
</dbReference>
<dbReference type="Pfam" id="PF00072">
    <property type="entry name" value="Response_reg"/>
    <property type="match status" value="1"/>
</dbReference>
<keyword evidence="15" id="KW-0472">Membrane</keyword>
<dbReference type="OrthoDB" id="9797243at2"/>
<dbReference type="SMART" id="SM00448">
    <property type="entry name" value="REC"/>
    <property type="match status" value="1"/>
</dbReference>
<dbReference type="PRINTS" id="PR00344">
    <property type="entry name" value="BCTRLSENSOR"/>
</dbReference>
<sequence length="1093" mass="119007">MYKGPALCLLLVALIPWAYAETASESRHLLARSHSAASTLNLTLPDRAWLTTHGDLRLGISHPDYPPFDINASQADYEGLSADYAGLIGEQLGVSFQVKRYPTRALAIAALHRGEIDLLGTSNAFEAADAELTLSQPYADDLPVIVARQGQSLREPGAMSGVRLAMVDHYLPLETAQQLYPDARLSLYRSTLSAIAAVALGQADAYLGDAISTDYVIGKGYQEMVRIDHFVMAPAGAFAFALDRDNTRLLRLVDTALLRIADSERLNILRRWTRGSTTTLLKRNLDALTAEERAWIEHHPRIRVMINTSLAPVTFSDAQRQPRGLAIDVLEQISRRTGLHFDMVESDSFADMLKAVTLGNVDMLGAIGYDPQQTTRLRYTRPFMVTPRVLVTRNDAPPLDPERPLDDQRVAVLQGSPLLSDLHQSAPRARVIEAQNPLQLLQLVQEGRADVALSPQVNAAYFINQMGKGRLRIAGQFGDEPIPGTFAVNPAHPQLQAILDKALLSLAPDELDQLVKRWPSSAVASDSPWRNYRTLALQILVLAGGLLAGVAFWNNYLRKLIHQRTKAQRALQEQLGLSRALLEQLSQAKNDAEQASQAKSTFLAVMSHEIRTPMNAVIGLLELALQDSRHGRSDTLALQTAHSSAVGLLELIGDVLDISRIESGHMSLQPAPLDLVTLVRATLRMFEGNARAKGIALQATLPESSCWVEADPLRLKQVLANLLSNAIKFTDTGQVKVRLQTLPGAEDSLAVRLSVEDSGVGISATDQARLFRAFAQTDVQKGRQGAGLGLVISRNLCELMGGELNLHSQPGQGTGAHVCLNLPRAHAPSAPASTDAEPELAAPHPLRILVADDYPANLLLLDKQLRSLGHHVSLAEHGQAALALWQDGQFDVLITDCSMPHMDGHALTRQIRAQERERQQPACRIIGITANAQAEERQRCLDSGMDECLFKPLGLAALQASLAHVDRLPFGEHTPHQRASGFELAKLRHLTQDDQHLTLTLLGQLADSTAQDLQALRELGTHAAPEALAMAVHRIKGGAKMLRVSGVVEDCEAMEQAIEQGKALQGPLAVLLASLQSLERELRQGFNAIAGSN</sequence>
<dbReference type="GO" id="GO:0000155">
    <property type="term" value="F:phosphorelay sensor kinase activity"/>
    <property type="evidence" value="ECO:0007669"/>
    <property type="project" value="InterPro"/>
</dbReference>
<keyword evidence="10" id="KW-0547">Nucleotide-binding</keyword>
<dbReference type="FunFam" id="3.30.565.10:FF:000010">
    <property type="entry name" value="Sensor histidine kinase RcsC"/>
    <property type="match status" value="1"/>
</dbReference>
<feature type="domain" description="Response regulatory" evidence="20">
    <location>
        <begin position="847"/>
        <end position="966"/>
    </location>
</feature>
<evidence type="ECO:0000256" key="17">
    <source>
        <dbReference type="PROSITE-ProRule" id="PRU00169"/>
    </source>
</evidence>
<keyword evidence="11" id="KW-0418">Kinase</keyword>
<protein>
    <recommendedName>
        <fullName evidence="3">histidine kinase</fullName>
        <ecNumber evidence="3">2.7.13.3</ecNumber>
    </recommendedName>
</protein>
<reference evidence="22 23" key="1">
    <citation type="submission" date="2019-05" db="EMBL/GenBank/DDBJ databases">
        <title>Pseudomonas sp. SC006 isolated from lettuce that can produce HBGAs.</title>
        <authorList>
            <person name="Wang D."/>
            <person name="Liao N."/>
            <person name="Liu D."/>
            <person name="Zhang Z."/>
            <person name="Zou S."/>
        </authorList>
    </citation>
    <scope>NUCLEOTIDE SEQUENCE [LARGE SCALE GENOMIC DNA]</scope>
    <source>
        <strain evidence="22 23">SC006</strain>
    </source>
</reference>
<keyword evidence="14" id="KW-0902">Two-component regulatory system</keyword>
<dbReference type="CDD" id="cd17546">
    <property type="entry name" value="REC_hyHK_CKI1_RcsC-like"/>
    <property type="match status" value="1"/>
</dbReference>
<evidence type="ECO:0000256" key="18">
    <source>
        <dbReference type="SAM" id="SignalP"/>
    </source>
</evidence>
<dbReference type="SUPFAM" id="SSF47384">
    <property type="entry name" value="Homodimeric domain of signal transducing histidine kinase"/>
    <property type="match status" value="1"/>
</dbReference>
<evidence type="ECO:0000259" key="19">
    <source>
        <dbReference type="PROSITE" id="PS50109"/>
    </source>
</evidence>
<keyword evidence="12" id="KW-0067">ATP-binding</keyword>
<dbReference type="PROSITE" id="PS50109">
    <property type="entry name" value="HIS_KIN"/>
    <property type="match status" value="1"/>
</dbReference>
<dbReference type="CDD" id="cd00082">
    <property type="entry name" value="HisKA"/>
    <property type="match status" value="1"/>
</dbReference>
<dbReference type="Proteomes" id="UP000309819">
    <property type="component" value="Unassembled WGS sequence"/>
</dbReference>
<dbReference type="InterPro" id="IPR001638">
    <property type="entry name" value="Solute-binding_3/MltF_N"/>
</dbReference>
<evidence type="ECO:0000256" key="16">
    <source>
        <dbReference type="PROSITE-ProRule" id="PRU00110"/>
    </source>
</evidence>
<evidence type="ECO:0000259" key="20">
    <source>
        <dbReference type="PROSITE" id="PS50110"/>
    </source>
</evidence>
<dbReference type="InterPro" id="IPR005467">
    <property type="entry name" value="His_kinase_dom"/>
</dbReference>
<comment type="subcellular location">
    <subcellularLocation>
        <location evidence="2">Cell inner membrane</location>
        <topology evidence="2">Multi-pass membrane protein</topology>
    </subcellularLocation>
</comment>
<dbReference type="InterPro" id="IPR036097">
    <property type="entry name" value="HisK_dim/P_sf"/>
</dbReference>
<feature type="chain" id="PRO_5024325487" description="histidine kinase" evidence="18">
    <location>
        <begin position="21"/>
        <end position="1093"/>
    </location>
</feature>
<dbReference type="InterPro" id="IPR049870">
    <property type="entry name" value="BvgS-like_periplasmic1"/>
</dbReference>
<dbReference type="PROSITE" id="PS50110">
    <property type="entry name" value="RESPONSE_REGULATORY"/>
    <property type="match status" value="1"/>
</dbReference>
<evidence type="ECO:0000256" key="5">
    <source>
        <dbReference type="ARBA" id="ARBA00022519"/>
    </source>
</evidence>
<evidence type="ECO:0000313" key="23">
    <source>
        <dbReference type="Proteomes" id="UP000309819"/>
    </source>
</evidence>
<dbReference type="PANTHER" id="PTHR43047">
    <property type="entry name" value="TWO-COMPONENT HISTIDINE PROTEIN KINASE"/>
    <property type="match status" value="1"/>
</dbReference>
<evidence type="ECO:0000256" key="15">
    <source>
        <dbReference type="ARBA" id="ARBA00023136"/>
    </source>
</evidence>
<dbReference type="RefSeq" id="WP_138217937.1">
    <property type="nucleotide sequence ID" value="NZ_VAUO01000001.1"/>
</dbReference>
<evidence type="ECO:0000256" key="6">
    <source>
        <dbReference type="ARBA" id="ARBA00022553"/>
    </source>
</evidence>
<dbReference type="InterPro" id="IPR008207">
    <property type="entry name" value="Sig_transdc_His_kin_Hpt_dom"/>
</dbReference>
<dbReference type="InterPro" id="IPR036890">
    <property type="entry name" value="HATPase_C_sf"/>
</dbReference>
<evidence type="ECO:0000256" key="4">
    <source>
        <dbReference type="ARBA" id="ARBA00022475"/>
    </source>
</evidence>
<evidence type="ECO:0000256" key="7">
    <source>
        <dbReference type="ARBA" id="ARBA00022679"/>
    </source>
</evidence>
<feature type="domain" description="HPt" evidence="21">
    <location>
        <begin position="994"/>
        <end position="1089"/>
    </location>
</feature>
<keyword evidence="5" id="KW-0997">Cell inner membrane</keyword>
<keyword evidence="6 17" id="KW-0597">Phosphoprotein</keyword>
<dbReference type="Gene3D" id="1.10.287.130">
    <property type="match status" value="1"/>
</dbReference>
<dbReference type="InterPro" id="IPR011006">
    <property type="entry name" value="CheY-like_superfamily"/>
</dbReference>
<dbReference type="Pfam" id="PF00497">
    <property type="entry name" value="SBP_bac_3"/>
    <property type="match status" value="2"/>
</dbReference>
<dbReference type="PANTHER" id="PTHR43047:SF72">
    <property type="entry name" value="OSMOSENSING HISTIDINE PROTEIN KINASE SLN1"/>
    <property type="match status" value="1"/>
</dbReference>
<dbReference type="Gene3D" id="3.30.565.10">
    <property type="entry name" value="Histidine kinase-like ATPase, C-terminal domain"/>
    <property type="match status" value="1"/>
</dbReference>
<keyword evidence="7" id="KW-0808">Transferase</keyword>
<dbReference type="AlphaFoldDB" id="A0A5R8ZIR0"/>
<dbReference type="CDD" id="cd13705">
    <property type="entry name" value="PBP2_BvgS_D1"/>
    <property type="match status" value="1"/>
</dbReference>
<dbReference type="SMART" id="SM00062">
    <property type="entry name" value="PBPb"/>
    <property type="match status" value="2"/>
</dbReference>
<dbReference type="InterPro" id="IPR036641">
    <property type="entry name" value="HPT_dom_sf"/>
</dbReference>
<dbReference type="InterPro" id="IPR001789">
    <property type="entry name" value="Sig_transdc_resp-reg_receiver"/>
</dbReference>
<dbReference type="GO" id="GO:0005524">
    <property type="term" value="F:ATP binding"/>
    <property type="evidence" value="ECO:0007669"/>
    <property type="project" value="UniProtKB-KW"/>
</dbReference>
<proteinExistence type="predicted"/>
<dbReference type="Gene3D" id="3.40.190.10">
    <property type="entry name" value="Periplasmic binding protein-like II"/>
    <property type="match status" value="4"/>
</dbReference>
<gene>
    <name evidence="22" type="ORF">FEM01_03835</name>
</gene>
<evidence type="ECO:0000256" key="10">
    <source>
        <dbReference type="ARBA" id="ARBA00022741"/>
    </source>
</evidence>
<feature type="modified residue" description="4-aspartylphosphate" evidence="17">
    <location>
        <position position="896"/>
    </location>
</feature>
<keyword evidence="13" id="KW-1133">Transmembrane helix</keyword>
<dbReference type="SMART" id="SM00387">
    <property type="entry name" value="HATPase_c"/>
    <property type="match status" value="1"/>
</dbReference>
<dbReference type="EMBL" id="VAUO01000001">
    <property type="protein sequence ID" value="TLP65314.1"/>
    <property type="molecule type" value="Genomic_DNA"/>
</dbReference>
<feature type="modified residue" description="Phosphohistidine" evidence="16">
    <location>
        <position position="1033"/>
    </location>
</feature>
<evidence type="ECO:0000256" key="9">
    <source>
        <dbReference type="ARBA" id="ARBA00022729"/>
    </source>
</evidence>
<dbReference type="InterPro" id="IPR003594">
    <property type="entry name" value="HATPase_dom"/>
</dbReference>
<dbReference type="SMART" id="SM00388">
    <property type="entry name" value="HisKA"/>
    <property type="match status" value="1"/>
</dbReference>
<keyword evidence="23" id="KW-1185">Reference proteome</keyword>
<dbReference type="PROSITE" id="PS50894">
    <property type="entry name" value="HPT"/>
    <property type="match status" value="1"/>
</dbReference>
<keyword evidence="9 18" id="KW-0732">Signal</keyword>
<dbReference type="SUPFAM" id="SSF55874">
    <property type="entry name" value="ATPase domain of HSP90 chaperone/DNA topoisomerase II/histidine kinase"/>
    <property type="match status" value="1"/>
</dbReference>
<keyword evidence="8" id="KW-0812">Transmembrane</keyword>
<dbReference type="InterPro" id="IPR004358">
    <property type="entry name" value="Sig_transdc_His_kin-like_C"/>
</dbReference>
<evidence type="ECO:0000256" key="14">
    <source>
        <dbReference type="ARBA" id="ARBA00023012"/>
    </source>
</evidence>
<organism evidence="22 23">
    <name type="scientific">Pseudomonas mosselii</name>
    <dbReference type="NCBI Taxonomy" id="78327"/>
    <lineage>
        <taxon>Bacteria</taxon>
        <taxon>Pseudomonadati</taxon>
        <taxon>Pseudomonadota</taxon>
        <taxon>Gammaproteobacteria</taxon>
        <taxon>Pseudomonadales</taxon>
        <taxon>Pseudomonadaceae</taxon>
        <taxon>Pseudomonas</taxon>
    </lineage>
</organism>
<dbReference type="CDD" id="cd13707">
    <property type="entry name" value="PBP2_BvgS_D2"/>
    <property type="match status" value="1"/>
</dbReference>
<evidence type="ECO:0000256" key="2">
    <source>
        <dbReference type="ARBA" id="ARBA00004429"/>
    </source>
</evidence>
<dbReference type="SUPFAM" id="SSF52172">
    <property type="entry name" value="CheY-like"/>
    <property type="match status" value="1"/>
</dbReference>
<dbReference type="InterPro" id="IPR003661">
    <property type="entry name" value="HisK_dim/P_dom"/>
</dbReference>
<evidence type="ECO:0000256" key="1">
    <source>
        <dbReference type="ARBA" id="ARBA00000085"/>
    </source>
</evidence>
<name>A0A5R8ZIR0_9PSED</name>
<dbReference type="Pfam" id="PF01627">
    <property type="entry name" value="Hpt"/>
    <property type="match status" value="1"/>
</dbReference>
<accession>A0A5R8ZIR0</accession>
<comment type="caution">
    <text evidence="22">The sequence shown here is derived from an EMBL/GenBank/DDBJ whole genome shotgun (WGS) entry which is preliminary data.</text>
</comment>
<dbReference type="Pfam" id="PF00512">
    <property type="entry name" value="HisKA"/>
    <property type="match status" value="1"/>
</dbReference>
<evidence type="ECO:0000256" key="13">
    <source>
        <dbReference type="ARBA" id="ARBA00022989"/>
    </source>
</evidence>
<dbReference type="SUPFAM" id="SSF53850">
    <property type="entry name" value="Periplasmic binding protein-like II"/>
    <property type="match status" value="2"/>
</dbReference>
<evidence type="ECO:0000259" key="21">
    <source>
        <dbReference type="PROSITE" id="PS50894"/>
    </source>
</evidence>
<dbReference type="Pfam" id="PF02518">
    <property type="entry name" value="HATPase_c"/>
    <property type="match status" value="1"/>
</dbReference>
<dbReference type="EC" id="2.7.13.3" evidence="3"/>
<dbReference type="Gene3D" id="3.40.50.2300">
    <property type="match status" value="1"/>
</dbReference>
<evidence type="ECO:0000256" key="12">
    <source>
        <dbReference type="ARBA" id="ARBA00022840"/>
    </source>
</evidence>
<feature type="signal peptide" evidence="18">
    <location>
        <begin position="1"/>
        <end position="20"/>
    </location>
</feature>
<comment type="catalytic activity">
    <reaction evidence="1">
        <text>ATP + protein L-histidine = ADP + protein N-phospho-L-histidine.</text>
        <dbReference type="EC" id="2.7.13.3"/>
    </reaction>
</comment>
<dbReference type="Gene3D" id="1.20.120.160">
    <property type="entry name" value="HPT domain"/>
    <property type="match status" value="1"/>
</dbReference>
<dbReference type="SUPFAM" id="SSF47226">
    <property type="entry name" value="Histidine-containing phosphotransfer domain, HPT domain"/>
    <property type="match status" value="1"/>
</dbReference>
<feature type="domain" description="Histidine kinase" evidence="19">
    <location>
        <begin position="605"/>
        <end position="826"/>
    </location>
</feature>
<dbReference type="GO" id="GO:0009927">
    <property type="term" value="F:histidine phosphotransfer kinase activity"/>
    <property type="evidence" value="ECO:0007669"/>
    <property type="project" value="TreeGrafter"/>
</dbReference>
<evidence type="ECO:0000256" key="8">
    <source>
        <dbReference type="ARBA" id="ARBA00022692"/>
    </source>
</evidence>
<keyword evidence="4" id="KW-1003">Cell membrane</keyword>
<dbReference type="InterPro" id="IPR049871">
    <property type="entry name" value="BvgS-like_periplasmic2"/>
</dbReference>
<evidence type="ECO:0000313" key="22">
    <source>
        <dbReference type="EMBL" id="TLP65314.1"/>
    </source>
</evidence>
<evidence type="ECO:0000256" key="3">
    <source>
        <dbReference type="ARBA" id="ARBA00012438"/>
    </source>
</evidence>